<proteinExistence type="predicted"/>
<dbReference type="AlphaFoldDB" id="A0A8T1DBC9"/>
<protein>
    <recommendedName>
        <fullName evidence="2">U-box domain-containing protein</fullName>
    </recommendedName>
</protein>
<feature type="domain" description="U-box" evidence="2">
    <location>
        <begin position="274"/>
        <end position="484"/>
    </location>
</feature>
<evidence type="ECO:0000259" key="2">
    <source>
        <dbReference type="Pfam" id="PF25598"/>
    </source>
</evidence>
<name>A0A8T1DBC9_9STRA</name>
<dbReference type="InterPro" id="IPR016024">
    <property type="entry name" value="ARM-type_fold"/>
</dbReference>
<dbReference type="EMBL" id="RCMK01000295">
    <property type="protein sequence ID" value="KAG2938075.1"/>
    <property type="molecule type" value="Genomic_DNA"/>
</dbReference>
<dbReference type="Gene3D" id="1.25.10.10">
    <property type="entry name" value="Leucine-rich Repeat Variant"/>
    <property type="match status" value="4"/>
</dbReference>
<evidence type="ECO:0000313" key="4">
    <source>
        <dbReference type="Proteomes" id="UP000736787"/>
    </source>
</evidence>
<dbReference type="PANTHER" id="PTHR23315:SF7">
    <property type="entry name" value="U-BOX DOMAIN-CONTAINING PROTEIN 4"/>
    <property type="match status" value="1"/>
</dbReference>
<feature type="repeat" description="ARM" evidence="1">
    <location>
        <begin position="377"/>
        <end position="419"/>
    </location>
</feature>
<reference evidence="3" key="1">
    <citation type="submission" date="2018-10" db="EMBL/GenBank/DDBJ databases">
        <title>Effector identification in a new, highly contiguous assembly of the strawberry crown rot pathogen Phytophthora cactorum.</title>
        <authorList>
            <person name="Armitage A.D."/>
            <person name="Nellist C.F."/>
            <person name="Bates H."/>
            <person name="Vickerstaff R.J."/>
            <person name="Harrison R.J."/>
        </authorList>
    </citation>
    <scope>NUCLEOTIDE SEQUENCE</scope>
    <source>
        <strain evidence="3">4040</strain>
    </source>
</reference>
<dbReference type="PROSITE" id="PS50176">
    <property type="entry name" value="ARM_REPEAT"/>
    <property type="match status" value="5"/>
</dbReference>
<feature type="repeat" description="ARM" evidence="1">
    <location>
        <begin position="459"/>
        <end position="491"/>
    </location>
</feature>
<dbReference type="SUPFAM" id="SSF48371">
    <property type="entry name" value="ARM repeat"/>
    <property type="match status" value="2"/>
</dbReference>
<accession>A0A8T1DBC9</accession>
<feature type="repeat" description="ARM" evidence="1">
    <location>
        <begin position="39"/>
        <end position="66"/>
    </location>
</feature>
<evidence type="ECO:0000256" key="1">
    <source>
        <dbReference type="PROSITE-ProRule" id="PRU00259"/>
    </source>
</evidence>
<comment type="caution">
    <text evidence="3">The sequence shown here is derived from an EMBL/GenBank/DDBJ whole genome shotgun (WGS) entry which is preliminary data.</text>
</comment>
<dbReference type="Pfam" id="PF25598">
    <property type="entry name" value="ARM_PUB"/>
    <property type="match status" value="1"/>
</dbReference>
<dbReference type="SMART" id="SM00185">
    <property type="entry name" value="ARM"/>
    <property type="match status" value="8"/>
</dbReference>
<gene>
    <name evidence="3" type="ORF">PC117_g11418</name>
</gene>
<feature type="repeat" description="ARM" evidence="1">
    <location>
        <begin position="337"/>
        <end position="379"/>
    </location>
</feature>
<evidence type="ECO:0000313" key="3">
    <source>
        <dbReference type="EMBL" id="KAG2938075.1"/>
    </source>
</evidence>
<dbReference type="Proteomes" id="UP000736787">
    <property type="component" value="Unassembled WGS sequence"/>
</dbReference>
<dbReference type="VEuPathDB" id="FungiDB:PC110_g13247"/>
<dbReference type="InterPro" id="IPR058678">
    <property type="entry name" value="ARM_PUB"/>
</dbReference>
<sequence length="878" mass="96114">MELTPSCDGVYPEKQHALSALLHLSAGSDEVKAKMAADGVIRALVRLVCSDGRMKQVAAFALENLSAYHDIFDIMSPYGIPPLVALLRVGTLSQKGNAVVALFNRAGYDDNRPVIVRAGVIPPLMELMQDDFGVLQEQVVQVLALLSEAPILRSGNPGEKEYTARALASLSLSDANKKDIASADGIACLIRLKRVGDINQKTYASKSLSNLSTDADARAVIEYANENALEELYDFHAIDAHDSATTAELILSMVREGDSVQQIQGLLMLLVWEQAVKVLKLLSRNSNSRGEIAAAGAIPVLISLVCDGSNAETLNATVALANLASSAESQEVIASAGGIFPLLKLVSEGNDHQRENAALALANLSENNANRDAIVSAGIPAFVAMVRDGSVRHQINATLALRNLSTIDKGRLAIAQTGGIPPLVSLLGVRHLVQNTKVLSVLENLSLSGDCCEKLVAAGAIPLLVKLLRVDDIPTQQSATVLLANLSSDEATIEASGSKLLDLSAQPQRLDYKAVWKDIMALVKLRQTMLELSCIFHVFYFLFHGVTLPGPPPEENAPTPVTTTDSLRDILFFYEGDIGLVAVSPLTRGFQLRAEIAKQLKLKAEEVQLLVLQREDGSWANQDDAGKLHGREMRHMYLQTTDAMLPDIGDEDMIHLRVEIAEEEPDSDTDDGNVSTVSEAIVRFNSAFADMAEMSEPSKYDKNTATSIFEYKYVGTYTEVPAQLPKQYVEAIKFEYRKNVMSWKLPWDLADTERLCLSNLSKQWIELHKDVKLENCGLREVGKASYVILRGDRMVVVTEAKRCDMTKHENFAVMEAPRNEQYETLKGICTDFQNWVFVSREKDNICSDSTSMILTNGFKLPENLLTIANKVYGMLVRL</sequence>
<feature type="repeat" description="ARM" evidence="1">
    <location>
        <begin position="296"/>
        <end position="338"/>
    </location>
</feature>
<dbReference type="InterPro" id="IPR011989">
    <property type="entry name" value="ARM-like"/>
</dbReference>
<dbReference type="PANTHER" id="PTHR23315">
    <property type="entry name" value="U BOX DOMAIN-CONTAINING"/>
    <property type="match status" value="1"/>
</dbReference>
<organism evidence="3 4">
    <name type="scientific">Phytophthora cactorum</name>
    <dbReference type="NCBI Taxonomy" id="29920"/>
    <lineage>
        <taxon>Eukaryota</taxon>
        <taxon>Sar</taxon>
        <taxon>Stramenopiles</taxon>
        <taxon>Oomycota</taxon>
        <taxon>Peronosporomycetes</taxon>
        <taxon>Peronosporales</taxon>
        <taxon>Peronosporaceae</taxon>
        <taxon>Phytophthora</taxon>
    </lineage>
</organism>
<dbReference type="InterPro" id="IPR000225">
    <property type="entry name" value="Armadillo"/>
</dbReference>